<sequence length="616" mass="68174">MSRTGTMKRRMGVIRSCRIRLPLLSALLALLMGLGLLQRAAAGSDPKIVAQLDRPQVQMGDIVTLTVTVEGGGADGQPSVMNGDGYHSTYQGTSQNFSFVNGRASSTTSYTFRIIPRREGLIHVGPIQVAMDGEKYEVAPLELTVGAAAPTPSQTRNRPQSQMPGRADGGDDIFVTTQVDRDTVYIHQQVVLIFRFYTGPEVSFTERPNYSPPATTGFIEEPMGEQKRFTVRRNGTVYSVTEIKTALYPTRAGVLTISPAEVQCAIEDRTKPTRSPFSIFGRQYREKQKVCQSEPIQVVVRSIPRTGQPADFSGAVGKFAIEVTADATTVKANEAVTITAAITGTGSVNALGTLELPAPESVRIFDSGVKARSIPLEGRIDAEKIFTWILIPTSAEDVTIPPLTLSYFDPYQERFTRAASRPLKIQVLPGESEELITLGGRGLPIVEEDIRYLKTNLTGLRLGSASILDRWLPWIHGLPLLGLGAALVYSRRRRRLERDLQGLRRHGALKSAKDRIRKLRSDEPHRWQRCGAILEDYLADRLYYERHGVQRRLLLEKMRLLGVEDSLMKDLSDFLEFCDASAFAPSAPGRPGDEKPEERTGKLLDRLDADLRGRRV</sequence>
<evidence type="ECO:0000313" key="3">
    <source>
        <dbReference type="EMBL" id="MBU2690559.1"/>
    </source>
</evidence>
<evidence type="ECO:0000256" key="1">
    <source>
        <dbReference type="SAM" id="MobiDB-lite"/>
    </source>
</evidence>
<dbReference type="Proteomes" id="UP000777784">
    <property type="component" value="Unassembled WGS sequence"/>
</dbReference>
<dbReference type="Pfam" id="PF13584">
    <property type="entry name" value="BatD"/>
    <property type="match status" value="2"/>
</dbReference>
<feature type="transmembrane region" description="Helical" evidence="2">
    <location>
        <begin position="471"/>
        <end position="489"/>
    </location>
</feature>
<feature type="compositionally biased region" description="Basic and acidic residues" evidence="1">
    <location>
        <begin position="591"/>
        <end position="616"/>
    </location>
</feature>
<keyword evidence="2" id="KW-0812">Transmembrane</keyword>
<proteinExistence type="predicted"/>
<accession>A0A948RYG8</accession>
<evidence type="ECO:0000256" key="2">
    <source>
        <dbReference type="SAM" id="Phobius"/>
    </source>
</evidence>
<comment type="caution">
    <text evidence="3">The sequence shown here is derived from an EMBL/GenBank/DDBJ whole genome shotgun (WGS) entry which is preliminary data.</text>
</comment>
<gene>
    <name evidence="3" type="ORF">KJ970_06485</name>
</gene>
<feature type="region of interest" description="Disordered" evidence="1">
    <location>
        <begin position="585"/>
        <end position="616"/>
    </location>
</feature>
<dbReference type="EMBL" id="JAHJDP010000032">
    <property type="protein sequence ID" value="MBU2690559.1"/>
    <property type="molecule type" value="Genomic_DNA"/>
</dbReference>
<dbReference type="PANTHER" id="PTHR40940">
    <property type="entry name" value="PROTEIN BATD-RELATED"/>
    <property type="match status" value="1"/>
</dbReference>
<name>A0A948RYG8_UNCEI</name>
<dbReference type="InterPro" id="IPR025738">
    <property type="entry name" value="BatD"/>
</dbReference>
<dbReference type="PANTHER" id="PTHR40940:SF2">
    <property type="entry name" value="BATD"/>
    <property type="match status" value="1"/>
</dbReference>
<feature type="compositionally biased region" description="Polar residues" evidence="1">
    <location>
        <begin position="151"/>
        <end position="163"/>
    </location>
</feature>
<organism evidence="3 4">
    <name type="scientific">Eiseniibacteriota bacterium</name>
    <dbReference type="NCBI Taxonomy" id="2212470"/>
    <lineage>
        <taxon>Bacteria</taxon>
        <taxon>Candidatus Eiseniibacteriota</taxon>
    </lineage>
</organism>
<keyword evidence="2" id="KW-0472">Membrane</keyword>
<feature type="region of interest" description="Disordered" evidence="1">
    <location>
        <begin position="147"/>
        <end position="171"/>
    </location>
</feature>
<dbReference type="AlphaFoldDB" id="A0A948RYG8"/>
<reference evidence="3" key="1">
    <citation type="submission" date="2021-05" db="EMBL/GenBank/DDBJ databases">
        <title>Energy efficiency and biological interactions define the core microbiome of deep oligotrophic groundwater.</title>
        <authorList>
            <person name="Mehrshad M."/>
            <person name="Lopez-Fernandez M."/>
            <person name="Bell E."/>
            <person name="Bernier-Latmani R."/>
            <person name="Bertilsson S."/>
            <person name="Dopson M."/>
        </authorList>
    </citation>
    <scope>NUCLEOTIDE SEQUENCE</scope>
    <source>
        <strain evidence="3">Modern_marine.mb.64</strain>
    </source>
</reference>
<protein>
    <submittedName>
        <fullName evidence="3">BatD family protein</fullName>
    </submittedName>
</protein>
<evidence type="ECO:0000313" key="4">
    <source>
        <dbReference type="Proteomes" id="UP000777784"/>
    </source>
</evidence>
<keyword evidence="2" id="KW-1133">Transmembrane helix</keyword>